<dbReference type="Proteomes" id="UP001354989">
    <property type="component" value="Chromosome"/>
</dbReference>
<feature type="region of interest" description="Disordered" evidence="1">
    <location>
        <begin position="370"/>
        <end position="395"/>
    </location>
</feature>
<evidence type="ECO:0000313" key="4">
    <source>
        <dbReference type="EMBL" id="BDC97957.1"/>
    </source>
</evidence>
<dbReference type="InterPro" id="IPR031025">
    <property type="entry name" value="LruC_dom"/>
</dbReference>
<dbReference type="PROSITE" id="PS51257">
    <property type="entry name" value="PROKAR_LIPOPROTEIN"/>
    <property type="match status" value="1"/>
</dbReference>
<evidence type="ECO:0008006" key="6">
    <source>
        <dbReference type="Google" id="ProtNLM"/>
    </source>
</evidence>
<proteinExistence type="predicted"/>
<dbReference type="InterPro" id="IPR025193">
    <property type="entry name" value="DUF4114"/>
</dbReference>
<accession>A0ABN6L8H4</accession>
<gene>
    <name evidence="4" type="ORF">PEPS_02380</name>
</gene>
<sequence length="673" mass="75178">MKKHYLVIIFAAMALFACKSDRENVNPNPTPPDGLEGALVPDGFNYEMEAVQGVTINTSLKNKRFTLMSEDFKPVVEGVTGDDGSFFYEMNIPTATENMYIKFSDIGIPQDSFAIKRSDAFTFEFNGDRAANNRTEAVQATITGDPALGFNYLGTWNEYGFPSYTVLPFVAASTDLIDAINVSLPEGYPVPDYNPQYLASDIQEVEIKEDDTEITLTFMHEGAGYRNVLGFYTYPTGTTPTLENISRTIILPNASYYGSGGALYSGDKFELGSFDEGTTLGFFLIADGFNRTTYQPSNTSKGTFYSRAEFNPESDPELQKHMVLLYYAPEDQVVIGFEDIFRNSPACDQDFNDLMFTLKYSKKIDINDIPNTSVPKDDDDDGLDNKFDRDPNDPNRTYYEYYPNSGGYASLAYEDLWPSKGDYDFNDLVVDYQYQIVKNGDYGVTFIEAEFVIKAIGASYLNGFAINFPALLPSDIKSVKLLTSDPDDEPFKKNLFETVNGVESGITTSAVIPIFANAYDIMPSPEGKSYVNVIQENQYTTPDTIRMSIELNTPLIFTEIGQAPFDPFLIADQGRGTEVHLPGKPNTALADIALFRQHDDDTRPNIDKYYKSGNNLPWAINIPTSFAYPKEGRAINTAHLKFIEWVQSGGTSATDWYMDETGYRNTNNIYSAP</sequence>
<feature type="compositionally biased region" description="Basic and acidic residues" evidence="1">
    <location>
        <begin position="383"/>
        <end position="393"/>
    </location>
</feature>
<name>A0ABN6L8H4_9BACT</name>
<dbReference type="EMBL" id="AP025292">
    <property type="protein sequence ID" value="BDC97957.1"/>
    <property type="molecule type" value="Genomic_DNA"/>
</dbReference>
<dbReference type="InterPro" id="IPR032295">
    <property type="entry name" value="DUF4842"/>
</dbReference>
<dbReference type="Pfam" id="PF16130">
    <property type="entry name" value="DUF4842"/>
    <property type="match status" value="1"/>
</dbReference>
<evidence type="ECO:0000313" key="5">
    <source>
        <dbReference type="Proteomes" id="UP001354989"/>
    </source>
</evidence>
<dbReference type="RefSeq" id="WP_338397432.1">
    <property type="nucleotide sequence ID" value="NZ_AP025292.1"/>
</dbReference>
<evidence type="ECO:0000259" key="2">
    <source>
        <dbReference type="Pfam" id="PF13448"/>
    </source>
</evidence>
<feature type="domain" description="DUF4842" evidence="3">
    <location>
        <begin position="444"/>
        <end position="657"/>
    </location>
</feature>
<protein>
    <recommendedName>
        <fullName evidence="6">LruC domain-containing protein</fullName>
    </recommendedName>
</protein>
<dbReference type="NCBIfam" id="TIGR04456">
    <property type="entry name" value="LruC_dom"/>
    <property type="match status" value="1"/>
</dbReference>
<keyword evidence="5" id="KW-1185">Reference proteome</keyword>
<evidence type="ECO:0000259" key="3">
    <source>
        <dbReference type="Pfam" id="PF16130"/>
    </source>
</evidence>
<dbReference type="Pfam" id="PF13448">
    <property type="entry name" value="DUF4114"/>
    <property type="match status" value="1"/>
</dbReference>
<feature type="domain" description="DUF4114" evidence="2">
    <location>
        <begin position="274"/>
        <end position="359"/>
    </location>
</feature>
<organism evidence="4 5">
    <name type="scientific">Persicobacter psychrovividus</name>
    <dbReference type="NCBI Taxonomy" id="387638"/>
    <lineage>
        <taxon>Bacteria</taxon>
        <taxon>Pseudomonadati</taxon>
        <taxon>Bacteroidota</taxon>
        <taxon>Cytophagia</taxon>
        <taxon>Cytophagales</taxon>
        <taxon>Persicobacteraceae</taxon>
        <taxon>Persicobacter</taxon>
    </lineage>
</organism>
<reference evidence="4 5" key="1">
    <citation type="submission" date="2021-12" db="EMBL/GenBank/DDBJ databases">
        <title>Genome sequencing of bacteria with rrn-lacking chromosome and rrn-plasmid.</title>
        <authorList>
            <person name="Anda M."/>
            <person name="Iwasaki W."/>
        </authorList>
    </citation>
    <scope>NUCLEOTIDE SEQUENCE [LARGE SCALE GENOMIC DNA]</scope>
    <source>
        <strain evidence="4 5">NBRC 101262</strain>
    </source>
</reference>
<evidence type="ECO:0000256" key="1">
    <source>
        <dbReference type="SAM" id="MobiDB-lite"/>
    </source>
</evidence>